<feature type="signal peptide" evidence="1">
    <location>
        <begin position="1"/>
        <end position="20"/>
    </location>
</feature>
<name>A0AAD4DDB3_9FUNG</name>
<keyword evidence="1" id="KW-0732">Signal</keyword>
<organism evidence="3 4">
    <name type="scientific">Linnemannia exigua</name>
    <dbReference type="NCBI Taxonomy" id="604196"/>
    <lineage>
        <taxon>Eukaryota</taxon>
        <taxon>Fungi</taxon>
        <taxon>Fungi incertae sedis</taxon>
        <taxon>Mucoromycota</taxon>
        <taxon>Mortierellomycotina</taxon>
        <taxon>Mortierellomycetes</taxon>
        <taxon>Mortierellales</taxon>
        <taxon>Mortierellaceae</taxon>
        <taxon>Linnemannia</taxon>
    </lineage>
</organism>
<comment type="caution">
    <text evidence="3">The sequence shown here is derived from an EMBL/GenBank/DDBJ whole genome shotgun (WGS) entry which is preliminary data.</text>
</comment>
<keyword evidence="4" id="KW-1185">Reference proteome</keyword>
<evidence type="ECO:0000313" key="4">
    <source>
        <dbReference type="Proteomes" id="UP001194580"/>
    </source>
</evidence>
<dbReference type="InterPro" id="IPR003172">
    <property type="entry name" value="ML_dom"/>
</dbReference>
<evidence type="ECO:0000313" key="3">
    <source>
        <dbReference type="EMBL" id="KAG0275108.1"/>
    </source>
</evidence>
<sequence>MKFTASLAVLSTAFVSAVLAQTGSFEDFSQCASYPTQMALSYFKLSPFPMCINKTYTLTATGYASEPIVNGATLAVTGRYLGRLVYTDKKTFEELLAPSGQSIPIPAGPVTLDLSLLLKPNRPPNVLFHFQFVATNGDGALLFCQAAGLSATNCP</sequence>
<evidence type="ECO:0000259" key="2">
    <source>
        <dbReference type="Pfam" id="PF02221"/>
    </source>
</evidence>
<gene>
    <name evidence="3" type="ORF">BGZ95_009178</name>
</gene>
<dbReference type="Pfam" id="PF02221">
    <property type="entry name" value="E1_DerP2_DerF2"/>
    <property type="match status" value="1"/>
</dbReference>
<dbReference type="EMBL" id="JAAAIL010000523">
    <property type="protein sequence ID" value="KAG0275108.1"/>
    <property type="molecule type" value="Genomic_DNA"/>
</dbReference>
<dbReference type="Proteomes" id="UP001194580">
    <property type="component" value="Unassembled WGS sequence"/>
</dbReference>
<protein>
    <recommendedName>
        <fullName evidence="2">MD-2-related lipid-recognition domain-containing protein</fullName>
    </recommendedName>
</protein>
<feature type="chain" id="PRO_5041932254" description="MD-2-related lipid-recognition domain-containing protein" evidence="1">
    <location>
        <begin position="21"/>
        <end position="155"/>
    </location>
</feature>
<dbReference type="AlphaFoldDB" id="A0AAD4DDB3"/>
<evidence type="ECO:0000256" key="1">
    <source>
        <dbReference type="SAM" id="SignalP"/>
    </source>
</evidence>
<reference evidence="3" key="1">
    <citation type="journal article" date="2020" name="Fungal Divers.">
        <title>Resolving the Mortierellaceae phylogeny through synthesis of multi-gene phylogenetics and phylogenomics.</title>
        <authorList>
            <person name="Vandepol N."/>
            <person name="Liber J."/>
            <person name="Desiro A."/>
            <person name="Na H."/>
            <person name="Kennedy M."/>
            <person name="Barry K."/>
            <person name="Grigoriev I.V."/>
            <person name="Miller A.N."/>
            <person name="O'Donnell K."/>
            <person name="Stajich J.E."/>
            <person name="Bonito G."/>
        </authorList>
    </citation>
    <scope>NUCLEOTIDE SEQUENCE</scope>
    <source>
        <strain evidence="3">NRRL 28262</strain>
    </source>
</reference>
<accession>A0AAD4DDB3</accession>
<proteinExistence type="predicted"/>
<feature type="domain" description="MD-2-related lipid-recognition" evidence="2">
    <location>
        <begin position="27"/>
        <end position="146"/>
    </location>
</feature>